<feature type="domain" description="Transposase MuDR plant" evidence="2">
    <location>
        <begin position="423"/>
        <end position="476"/>
    </location>
</feature>
<proteinExistence type="predicted"/>
<protein>
    <recommendedName>
        <fullName evidence="2">Transposase MuDR plant domain-containing protein</fullName>
    </recommendedName>
</protein>
<feature type="region of interest" description="Disordered" evidence="1">
    <location>
        <begin position="391"/>
        <end position="413"/>
    </location>
</feature>
<feature type="region of interest" description="Disordered" evidence="1">
    <location>
        <begin position="758"/>
        <end position="798"/>
    </location>
</feature>
<reference evidence="3" key="1">
    <citation type="submission" date="2019-12" db="EMBL/GenBank/DDBJ databases">
        <title>Genome sequencing and annotation of Brassica cretica.</title>
        <authorList>
            <person name="Studholme D.J."/>
            <person name="Sarris P.F."/>
        </authorList>
    </citation>
    <scope>NUCLEOTIDE SEQUENCE</scope>
    <source>
        <strain evidence="3">PFS-102/07</strain>
        <tissue evidence="3">Leaf</tissue>
    </source>
</reference>
<organism evidence="3">
    <name type="scientific">Brassica cretica</name>
    <name type="common">Mustard</name>
    <dbReference type="NCBI Taxonomy" id="69181"/>
    <lineage>
        <taxon>Eukaryota</taxon>
        <taxon>Viridiplantae</taxon>
        <taxon>Streptophyta</taxon>
        <taxon>Embryophyta</taxon>
        <taxon>Tracheophyta</taxon>
        <taxon>Spermatophyta</taxon>
        <taxon>Magnoliopsida</taxon>
        <taxon>eudicotyledons</taxon>
        <taxon>Gunneridae</taxon>
        <taxon>Pentapetalae</taxon>
        <taxon>rosids</taxon>
        <taxon>malvids</taxon>
        <taxon>Brassicales</taxon>
        <taxon>Brassicaceae</taxon>
        <taxon>Brassiceae</taxon>
        <taxon>Brassica</taxon>
    </lineage>
</organism>
<dbReference type="Pfam" id="PF03108">
    <property type="entry name" value="DBD_Tnp_Mut"/>
    <property type="match status" value="1"/>
</dbReference>
<dbReference type="EMBL" id="QGKY02001015">
    <property type="protein sequence ID" value="KAF2574888.1"/>
    <property type="molecule type" value="Genomic_DNA"/>
</dbReference>
<name>A0A8S9IYV7_BRACR</name>
<feature type="compositionally biased region" description="Pro residues" evidence="1">
    <location>
        <begin position="778"/>
        <end position="792"/>
    </location>
</feature>
<feature type="region of interest" description="Disordered" evidence="1">
    <location>
        <begin position="187"/>
        <end position="223"/>
    </location>
</feature>
<feature type="compositionally biased region" description="Polar residues" evidence="1">
    <location>
        <begin position="398"/>
        <end position="408"/>
    </location>
</feature>
<accession>A0A8S9IYV7</accession>
<feature type="region of interest" description="Disordered" evidence="1">
    <location>
        <begin position="342"/>
        <end position="362"/>
    </location>
</feature>
<comment type="caution">
    <text evidence="3">The sequence shown here is derived from an EMBL/GenBank/DDBJ whole genome shotgun (WGS) entry which is preliminary data.</text>
</comment>
<dbReference type="AlphaFoldDB" id="A0A8S9IYV7"/>
<evidence type="ECO:0000259" key="2">
    <source>
        <dbReference type="Pfam" id="PF03108"/>
    </source>
</evidence>
<dbReference type="InterPro" id="IPR004332">
    <property type="entry name" value="Transposase_MuDR"/>
</dbReference>
<evidence type="ECO:0000313" key="3">
    <source>
        <dbReference type="EMBL" id="KAF2574888.1"/>
    </source>
</evidence>
<sequence>MGKLVRLWRGEWLKEGDGAWNFNADPTDFGFGATIRHNETYESLLNVLRMRFVVGQGTPVLLSYQFPTWILGPLGRRSLPISVTKTADIPIKLSVREWFTELMLVVTIGAESVARFNFNRRENFVIGRKRCVVDGSQDEYARREYQRLVEMMVLHRVDLEMDLADTLQEQADWRYESVAREVILVEDDDENMTDAQTGGGNDHAPNQDPSQLPLIQPPTAPSEMEALTEGALPLTQQAPALPEAATLNQNEGQIVWRWTMETPMDFWEGLMGDDLVLPDGVEPNRAVVEGEGRATETICLVDLEMEVPPPVSVPDETQGGANAAPEPGNELLAAFEKFLASRGEGSQVPQPPQPVVASGSGMSVSEKCQDQTTVVVTAKLGLTIDCGGMGAPGLQDVTPKNPNSSSDESGADGYVGSGNKDLFIGKTFETRYAFKQHMALYAMKNKFVYRSAKSAPSVMVLECIGQTCTWRVYAVLVKGSSMYEVCKIGGEHSCSVDERSGYQRRATSSVVGEMLRQQFSGTGVGPRPREIRQVMRGEHAVNISYWKAWRSREMGKLVKLWRGEWLKEGDGAWNFNADPTDFGFGAMIRHNETYESLLNVVRMRYVVGQGTPVLLSYQFPAWILRPLGRQSLPISVTTTADIPVMLSVREWFTELVLVVTIGAESVARFHFNRMDNFVIGRKRFVVDGSQDEYARREYQRLVVGRRMTCNRSILEEIFNEQEMMVLHRVDLEMDLADTLQEQADRGYEAVAREVILVEDDDENMTDAQTGGGNDHAPNPDPSQLPLIQPPTSPSETEH</sequence>
<evidence type="ECO:0000256" key="1">
    <source>
        <dbReference type="SAM" id="MobiDB-lite"/>
    </source>
</evidence>
<gene>
    <name evidence="3" type="ORF">F2Q70_00003038</name>
</gene>